<dbReference type="Proteomes" id="UP000662747">
    <property type="component" value="Chromosome"/>
</dbReference>
<dbReference type="EMBL" id="CP071090">
    <property type="protein sequence ID" value="QSQ22699.1"/>
    <property type="molecule type" value="Genomic_DNA"/>
</dbReference>
<evidence type="ECO:0000313" key="2">
    <source>
        <dbReference type="EMBL" id="QSQ22699.1"/>
    </source>
</evidence>
<protein>
    <submittedName>
        <fullName evidence="2">FHA domain-containing protein</fullName>
    </submittedName>
</protein>
<gene>
    <name evidence="2" type="ORF">JY651_47650</name>
</gene>
<dbReference type="RefSeq" id="WP_206724275.1">
    <property type="nucleotide sequence ID" value="NZ_CP071090.1"/>
</dbReference>
<dbReference type="InterPro" id="IPR050923">
    <property type="entry name" value="Cell_Proc_Reg/RNA_Proc"/>
</dbReference>
<feature type="domain" description="FHA" evidence="1">
    <location>
        <begin position="91"/>
        <end position="142"/>
    </location>
</feature>
<dbReference type="PROSITE" id="PS50006">
    <property type="entry name" value="FHA_DOMAIN"/>
    <property type="match status" value="1"/>
</dbReference>
<dbReference type="CDD" id="cd00060">
    <property type="entry name" value="FHA"/>
    <property type="match status" value="1"/>
</dbReference>
<dbReference type="SMART" id="SM00240">
    <property type="entry name" value="FHA"/>
    <property type="match status" value="1"/>
</dbReference>
<accession>A0ABX7NZ68</accession>
<sequence length="190" mass="20992">MHRFAQPPSRWRDAPVLHRLSTLASQLLVDREAVLRKLHWPVLVWESVPALSASVTRSDGLTQAGRRPQARVVEPLVFEVRPRPRGGVSEVTVGRGPECDIVLSEPTVSRMHARFRQEPHTGMWSVTDLGSHNGTFQGGVLIVPGRPAPLFARASLRLGCAELVFLQTGAFEQYVHVSSQRTPARLTRGG</sequence>
<dbReference type="SUPFAM" id="SSF49879">
    <property type="entry name" value="SMAD/FHA domain"/>
    <property type="match status" value="1"/>
</dbReference>
<name>A0ABX7NZ68_9BACT</name>
<dbReference type="InterPro" id="IPR000253">
    <property type="entry name" value="FHA_dom"/>
</dbReference>
<dbReference type="Gene3D" id="2.60.200.20">
    <property type="match status" value="1"/>
</dbReference>
<dbReference type="InterPro" id="IPR008984">
    <property type="entry name" value="SMAD_FHA_dom_sf"/>
</dbReference>
<evidence type="ECO:0000259" key="1">
    <source>
        <dbReference type="PROSITE" id="PS50006"/>
    </source>
</evidence>
<proteinExistence type="predicted"/>
<evidence type="ECO:0000313" key="3">
    <source>
        <dbReference type="Proteomes" id="UP000662747"/>
    </source>
</evidence>
<dbReference type="Pfam" id="PF00498">
    <property type="entry name" value="FHA"/>
    <property type="match status" value="1"/>
</dbReference>
<reference evidence="2 3" key="1">
    <citation type="submission" date="2021-02" db="EMBL/GenBank/DDBJ databases">
        <title>De Novo genome assembly of isolated myxobacteria.</title>
        <authorList>
            <person name="Stevens D.C."/>
        </authorList>
    </citation>
    <scope>NUCLEOTIDE SEQUENCE [LARGE SCALE GENOMIC DNA]</scope>
    <source>
        <strain evidence="3">SCPEA02</strain>
    </source>
</reference>
<dbReference type="PANTHER" id="PTHR23308">
    <property type="entry name" value="NUCLEAR INHIBITOR OF PROTEIN PHOSPHATASE-1"/>
    <property type="match status" value="1"/>
</dbReference>
<keyword evidence="3" id="KW-1185">Reference proteome</keyword>
<organism evidence="2 3">
    <name type="scientific">Pyxidicoccus parkwayensis</name>
    <dbReference type="NCBI Taxonomy" id="2813578"/>
    <lineage>
        <taxon>Bacteria</taxon>
        <taxon>Pseudomonadati</taxon>
        <taxon>Myxococcota</taxon>
        <taxon>Myxococcia</taxon>
        <taxon>Myxococcales</taxon>
        <taxon>Cystobacterineae</taxon>
        <taxon>Myxococcaceae</taxon>
        <taxon>Pyxidicoccus</taxon>
    </lineage>
</organism>